<evidence type="ECO:0000313" key="1">
    <source>
        <dbReference type="EMBL" id="MBK1867764.1"/>
    </source>
</evidence>
<organism evidence="1 2">
    <name type="scientific">Taklimakanibacter albus</name>
    <dbReference type="NCBI Taxonomy" id="2800327"/>
    <lineage>
        <taxon>Bacteria</taxon>
        <taxon>Pseudomonadati</taxon>
        <taxon>Pseudomonadota</taxon>
        <taxon>Alphaproteobacteria</taxon>
        <taxon>Hyphomicrobiales</taxon>
        <taxon>Aestuariivirgaceae</taxon>
        <taxon>Taklimakanibacter</taxon>
    </lineage>
</organism>
<evidence type="ECO:0000313" key="2">
    <source>
        <dbReference type="Proteomes" id="UP000616151"/>
    </source>
</evidence>
<gene>
    <name evidence="1" type="ORF">JHL16_15505</name>
</gene>
<proteinExistence type="predicted"/>
<dbReference type="EMBL" id="JAENHL010000007">
    <property type="protein sequence ID" value="MBK1867764.1"/>
    <property type="molecule type" value="Genomic_DNA"/>
</dbReference>
<comment type="caution">
    <text evidence="1">The sequence shown here is derived from an EMBL/GenBank/DDBJ whole genome shotgun (WGS) entry which is preliminary data.</text>
</comment>
<accession>A0ACC5R526</accession>
<dbReference type="Proteomes" id="UP000616151">
    <property type="component" value="Unassembled WGS sequence"/>
</dbReference>
<reference evidence="1" key="1">
    <citation type="submission" date="2021-01" db="EMBL/GenBank/DDBJ databases">
        <authorList>
            <person name="Sun Q."/>
        </authorList>
    </citation>
    <scope>NUCLEOTIDE SEQUENCE</scope>
    <source>
        <strain evidence="1">YIM B02566</strain>
    </source>
</reference>
<protein>
    <submittedName>
        <fullName evidence="1">OmpA family protein</fullName>
    </submittedName>
</protein>
<keyword evidence="2" id="KW-1185">Reference proteome</keyword>
<sequence length="151" mass="16935">MKLLRELNERGLRARFLLPLVAALALCTQPAFATSVVVGDTVYFSRNSMQLSGEGEETLRRQAAWLNEHPRVTVTIEGHTDSWGSRTQNKALGQRRAEEVRRFLMSQGVAASRVTTISYGEDRRMAICQKEQCWSTNRRAVTIIASDGEPP</sequence>
<name>A0ACC5R526_9HYPH</name>